<keyword evidence="3 5" id="KW-1133">Transmembrane helix</keyword>
<evidence type="ECO:0000256" key="1">
    <source>
        <dbReference type="ARBA" id="ARBA00004141"/>
    </source>
</evidence>
<sequence>MSDARLIRTTGLPGAIVLGLGSIVGTGAFVSLGFGYALAGDGLLFAILLAAFVALCNGLSSAQLAAVHPVSGGTYEYGYKFLNHDLGFSAGWLFVCAKSASAAAAALASAWLLNHYLGWSEGAVIALAVGLLAAITALVLAGLRRSNQVNALMVLLAIASLLVFVIWSAQQPPEAMSTSVTGTDDASWRDLLAAAALLFVAYTGYGRIATMGEEVQQPRRTIPRAIIVTMIVVTLLYGAVGWAIVHLAPASIGEDFILTQLLPAGGVHNVVFVGAIIAMLGVTLNLVLGVSRVILAMARRNDLPLRWAKLNVGNTSAPAATLVTAVIMMVIALFGGIKLAWTFSAFTVLIYYSITNLAALKVAPEQRFIARFWSVLGLIGCLSLALMVELTIIGVGVALLLVGLLWHRYRYRKAA</sequence>
<dbReference type="EMBL" id="JAGGJB010000004">
    <property type="protein sequence ID" value="MDN7124916.1"/>
    <property type="molecule type" value="Genomic_DNA"/>
</dbReference>
<feature type="transmembrane region" description="Helical" evidence="5">
    <location>
        <begin position="270"/>
        <end position="295"/>
    </location>
</feature>
<evidence type="ECO:0000256" key="4">
    <source>
        <dbReference type="ARBA" id="ARBA00023136"/>
    </source>
</evidence>
<feature type="transmembrane region" description="Helical" evidence="5">
    <location>
        <begin position="316"/>
        <end position="337"/>
    </location>
</feature>
<dbReference type="EMBL" id="JAGGJC010000002">
    <property type="protein sequence ID" value="MDN7129611.1"/>
    <property type="molecule type" value="Genomic_DNA"/>
</dbReference>
<evidence type="ECO:0000259" key="6">
    <source>
        <dbReference type="Pfam" id="PF00324"/>
    </source>
</evidence>
<evidence type="ECO:0000256" key="2">
    <source>
        <dbReference type="ARBA" id="ARBA00022692"/>
    </source>
</evidence>
<dbReference type="Gene3D" id="1.20.1740.10">
    <property type="entry name" value="Amino acid/polyamine transporter I"/>
    <property type="match status" value="1"/>
</dbReference>
<organism evidence="7 10">
    <name type="scientific">Pseudidiomarina terrestris</name>
    <dbReference type="NCBI Taxonomy" id="2820060"/>
    <lineage>
        <taxon>Bacteria</taxon>
        <taxon>Pseudomonadati</taxon>
        <taxon>Pseudomonadota</taxon>
        <taxon>Gammaproteobacteria</taxon>
        <taxon>Alteromonadales</taxon>
        <taxon>Idiomarinaceae</taxon>
        <taxon>Pseudidiomarina</taxon>
    </lineage>
</organism>
<feature type="transmembrane region" description="Helical" evidence="5">
    <location>
        <begin position="375"/>
        <end position="406"/>
    </location>
</feature>
<gene>
    <name evidence="7" type="ORF">J6I90_08475</name>
    <name evidence="8" type="ORF">J6I92_06985</name>
</gene>
<keyword evidence="9" id="KW-1185">Reference proteome</keyword>
<dbReference type="Pfam" id="PF00324">
    <property type="entry name" value="AA_permease"/>
    <property type="match status" value="1"/>
</dbReference>
<feature type="transmembrane region" description="Helical" evidence="5">
    <location>
        <begin position="123"/>
        <end position="143"/>
    </location>
</feature>
<evidence type="ECO:0000313" key="8">
    <source>
        <dbReference type="EMBL" id="MDN7129611.1"/>
    </source>
</evidence>
<dbReference type="GO" id="GO:0055085">
    <property type="term" value="P:transmembrane transport"/>
    <property type="evidence" value="ECO:0007669"/>
    <property type="project" value="InterPro"/>
</dbReference>
<comment type="subcellular location">
    <subcellularLocation>
        <location evidence="1">Membrane</location>
        <topology evidence="1">Multi-pass membrane protein</topology>
    </subcellularLocation>
</comment>
<feature type="transmembrane region" description="Helical" evidence="5">
    <location>
        <begin position="343"/>
        <end position="363"/>
    </location>
</feature>
<reference evidence="9 10" key="1">
    <citation type="submission" date="2021-03" db="EMBL/GenBank/DDBJ databases">
        <title>Pseudidiomarina terrestris, a new bacterium isolated from saline soil.</title>
        <authorList>
            <person name="Galisteo C."/>
            <person name="De La Haba R."/>
            <person name="Sanchez-Porro C."/>
            <person name="Ventosa A."/>
        </authorList>
    </citation>
    <scope>NUCLEOTIDE SEQUENCE [LARGE SCALE GENOMIC DNA]</scope>
    <source>
        <strain evidence="7 10">1APP75-32.1</strain>
        <strain evidence="9">1APR75-15</strain>
        <strain evidence="8">1ASR75-15</strain>
    </source>
</reference>
<dbReference type="Proteomes" id="UP001169492">
    <property type="component" value="Unassembled WGS sequence"/>
</dbReference>
<evidence type="ECO:0000256" key="3">
    <source>
        <dbReference type="ARBA" id="ARBA00022989"/>
    </source>
</evidence>
<dbReference type="PIRSF" id="PIRSF006060">
    <property type="entry name" value="AA_transporter"/>
    <property type="match status" value="1"/>
</dbReference>
<accession>A0AAW7QXM3</accession>
<dbReference type="GO" id="GO:0016020">
    <property type="term" value="C:membrane"/>
    <property type="evidence" value="ECO:0007669"/>
    <property type="project" value="UniProtKB-SubCell"/>
</dbReference>
<feature type="transmembrane region" description="Helical" evidence="5">
    <location>
        <begin position="43"/>
        <end position="67"/>
    </location>
</feature>
<dbReference type="PANTHER" id="PTHR42770">
    <property type="entry name" value="AMINO ACID TRANSPORTER-RELATED"/>
    <property type="match status" value="1"/>
</dbReference>
<feature type="transmembrane region" description="Helical" evidence="5">
    <location>
        <begin position="12"/>
        <end position="37"/>
    </location>
</feature>
<feature type="transmembrane region" description="Helical" evidence="5">
    <location>
        <begin position="88"/>
        <end position="111"/>
    </location>
</feature>
<feature type="transmembrane region" description="Helical" evidence="5">
    <location>
        <begin position="187"/>
        <end position="205"/>
    </location>
</feature>
<keyword evidence="2 5" id="KW-0812">Transmembrane</keyword>
<feature type="transmembrane region" description="Helical" evidence="5">
    <location>
        <begin position="226"/>
        <end position="250"/>
    </location>
</feature>
<dbReference type="InterPro" id="IPR004841">
    <property type="entry name" value="AA-permease/SLC12A_dom"/>
</dbReference>
<dbReference type="AlphaFoldDB" id="A0AAW7QXM3"/>
<dbReference type="Proteomes" id="UP001169491">
    <property type="component" value="Unassembled WGS sequence"/>
</dbReference>
<protein>
    <submittedName>
        <fullName evidence="7">Amino acid permease</fullName>
    </submittedName>
</protein>
<name>A0AAW7QXM3_9GAMM</name>
<proteinExistence type="predicted"/>
<evidence type="ECO:0000256" key="5">
    <source>
        <dbReference type="SAM" id="Phobius"/>
    </source>
</evidence>
<evidence type="ECO:0000313" key="7">
    <source>
        <dbReference type="EMBL" id="MDN7124916.1"/>
    </source>
</evidence>
<dbReference type="InterPro" id="IPR050367">
    <property type="entry name" value="APC_superfamily"/>
</dbReference>
<evidence type="ECO:0000313" key="9">
    <source>
        <dbReference type="Proteomes" id="UP001169491"/>
    </source>
</evidence>
<comment type="caution">
    <text evidence="7">The sequence shown here is derived from an EMBL/GenBank/DDBJ whole genome shotgun (WGS) entry which is preliminary data.</text>
</comment>
<keyword evidence="4 5" id="KW-0472">Membrane</keyword>
<dbReference type="RefSeq" id="WP_301774703.1">
    <property type="nucleotide sequence ID" value="NZ_JAGGJB010000004.1"/>
</dbReference>
<feature type="transmembrane region" description="Helical" evidence="5">
    <location>
        <begin position="150"/>
        <end position="167"/>
    </location>
</feature>
<evidence type="ECO:0000313" key="10">
    <source>
        <dbReference type="Proteomes" id="UP001169492"/>
    </source>
</evidence>
<dbReference type="PANTHER" id="PTHR42770:SF7">
    <property type="entry name" value="MEMBRANE PROTEIN"/>
    <property type="match status" value="1"/>
</dbReference>
<feature type="domain" description="Amino acid permease/ SLC12A" evidence="6">
    <location>
        <begin position="15"/>
        <end position="379"/>
    </location>
</feature>